<dbReference type="Proteomes" id="UP000515697">
    <property type="component" value="Chromosome PVSEL_14"/>
</dbReference>
<dbReference type="SUPFAM" id="SSF56112">
    <property type="entry name" value="Protein kinase-like (PK-like)"/>
    <property type="match status" value="1"/>
</dbReference>
<evidence type="ECO:0000256" key="7">
    <source>
        <dbReference type="ARBA" id="ARBA00022840"/>
    </source>
</evidence>
<evidence type="ECO:0000256" key="3">
    <source>
        <dbReference type="ARBA" id="ARBA00022679"/>
    </source>
</evidence>
<dbReference type="VEuPathDB" id="PlasmoDB:PVBDA_1405600"/>
<dbReference type="CDD" id="cd05117">
    <property type="entry name" value="STKc_CAMK"/>
    <property type="match status" value="1"/>
</dbReference>
<dbReference type="EMBL" id="LR865435">
    <property type="protein sequence ID" value="CAD2114218.1"/>
    <property type="molecule type" value="Genomic_DNA"/>
</dbReference>
<reference evidence="11 12" key="1">
    <citation type="submission" date="2020-08" db="EMBL/GenBank/DDBJ databases">
        <authorList>
            <person name="Ramaprasad A."/>
        </authorList>
    </citation>
    <scope>NUCLEOTIDE SEQUENCE [LARGE SCALE GENOMIC DNA]</scope>
</reference>
<keyword evidence="5 8" id="KW-0547">Nucleotide-binding</keyword>
<feature type="domain" description="Protein kinase" evidence="10">
    <location>
        <begin position="122"/>
        <end position="375"/>
    </location>
</feature>
<dbReference type="PROSITE" id="PS00108">
    <property type="entry name" value="PROTEIN_KINASE_ST"/>
    <property type="match status" value="1"/>
</dbReference>
<keyword evidence="9" id="KW-0472">Membrane</keyword>
<dbReference type="GO" id="GO:0046872">
    <property type="term" value="F:metal ion binding"/>
    <property type="evidence" value="ECO:0007669"/>
    <property type="project" value="UniProtKB-KW"/>
</dbReference>
<dbReference type="VEuPathDB" id="PlasmoDB:PVLDE_1405450"/>
<evidence type="ECO:0000313" key="11">
    <source>
        <dbReference type="EMBL" id="CAD2114218.1"/>
    </source>
</evidence>
<dbReference type="VEuPathDB" id="PlasmoDB:PVSEL_1405660"/>
<keyword evidence="6 11" id="KW-0418">Kinase</keyword>
<dbReference type="SMART" id="SM00220">
    <property type="entry name" value="S_TKc"/>
    <property type="match status" value="1"/>
</dbReference>
<dbReference type="InterPro" id="IPR000719">
    <property type="entry name" value="Prot_kinase_dom"/>
</dbReference>
<dbReference type="VEuPathDB" id="PlasmoDB:PVVCY_1405560"/>
<dbReference type="PROSITE" id="PS00107">
    <property type="entry name" value="PROTEIN_KINASE_ATP"/>
    <property type="match status" value="1"/>
</dbReference>
<dbReference type="SUPFAM" id="SSF50729">
    <property type="entry name" value="PH domain-like"/>
    <property type="match status" value="1"/>
</dbReference>
<name>A0A6V7TG24_PLAVN</name>
<comment type="subunit">
    <text evidence="1">Monomer.</text>
</comment>
<keyword evidence="7 8" id="KW-0067">ATP-binding</keyword>
<evidence type="ECO:0000256" key="1">
    <source>
        <dbReference type="ARBA" id="ARBA00011245"/>
    </source>
</evidence>
<dbReference type="FunFam" id="1.10.510.10:FF:000571">
    <property type="entry name" value="Maternal embryonic leucine zipper kinase"/>
    <property type="match status" value="1"/>
</dbReference>
<accession>A0A6V7TG24</accession>
<dbReference type="PANTHER" id="PTHR24349">
    <property type="entry name" value="SERINE/THREONINE-PROTEIN KINASE"/>
    <property type="match status" value="1"/>
</dbReference>
<gene>
    <name evidence="11" type="ORF">PVSEL_1405660</name>
</gene>
<evidence type="ECO:0000256" key="9">
    <source>
        <dbReference type="SAM" id="Phobius"/>
    </source>
</evidence>
<dbReference type="InterPro" id="IPR008271">
    <property type="entry name" value="Ser/Thr_kinase_AS"/>
</dbReference>
<evidence type="ECO:0000256" key="2">
    <source>
        <dbReference type="ARBA" id="ARBA00022527"/>
    </source>
</evidence>
<dbReference type="AlphaFoldDB" id="A0A6V7TG24"/>
<keyword evidence="2" id="KW-0723">Serine/threonine-protein kinase</keyword>
<dbReference type="InterPro" id="IPR050205">
    <property type="entry name" value="CDPK_Ser/Thr_kinases"/>
</dbReference>
<dbReference type="GO" id="GO:0004674">
    <property type="term" value="F:protein serine/threonine kinase activity"/>
    <property type="evidence" value="ECO:0007669"/>
    <property type="project" value="UniProtKB-KW"/>
</dbReference>
<dbReference type="InterPro" id="IPR017441">
    <property type="entry name" value="Protein_kinase_ATP_BS"/>
</dbReference>
<evidence type="ECO:0000256" key="4">
    <source>
        <dbReference type="ARBA" id="ARBA00022723"/>
    </source>
</evidence>
<dbReference type="Pfam" id="PF00069">
    <property type="entry name" value="Pkinase"/>
    <property type="match status" value="1"/>
</dbReference>
<evidence type="ECO:0000256" key="8">
    <source>
        <dbReference type="PROSITE-ProRule" id="PRU10141"/>
    </source>
</evidence>
<dbReference type="Gene3D" id="1.10.510.10">
    <property type="entry name" value="Transferase(Phosphotransferase) domain 1"/>
    <property type="match status" value="1"/>
</dbReference>
<evidence type="ECO:0000313" key="12">
    <source>
        <dbReference type="Proteomes" id="UP000515697"/>
    </source>
</evidence>
<dbReference type="PROSITE" id="PS50011">
    <property type="entry name" value="PROTEIN_KINASE_DOM"/>
    <property type="match status" value="1"/>
</dbReference>
<organism evidence="11 12">
    <name type="scientific">Plasmodium vinckei</name>
    <dbReference type="NCBI Taxonomy" id="5860"/>
    <lineage>
        <taxon>Eukaryota</taxon>
        <taxon>Sar</taxon>
        <taxon>Alveolata</taxon>
        <taxon>Apicomplexa</taxon>
        <taxon>Aconoidasida</taxon>
        <taxon>Haemosporida</taxon>
        <taxon>Plasmodiidae</taxon>
        <taxon>Plasmodium</taxon>
        <taxon>Plasmodium (Vinckeia)</taxon>
    </lineage>
</organism>
<keyword evidence="9" id="KW-0812">Transmembrane</keyword>
<feature type="transmembrane region" description="Helical" evidence="9">
    <location>
        <begin position="20"/>
        <end position="39"/>
    </location>
</feature>
<proteinExistence type="predicted"/>
<evidence type="ECO:0000256" key="5">
    <source>
        <dbReference type="ARBA" id="ARBA00022741"/>
    </source>
</evidence>
<keyword evidence="4" id="KW-0479">Metal-binding</keyword>
<feature type="binding site" evidence="8">
    <location>
        <position position="151"/>
    </location>
    <ligand>
        <name>ATP</name>
        <dbReference type="ChEBI" id="CHEBI:30616"/>
    </ligand>
</feature>
<sequence>MSLYGDKDIQKCSNIYTSIVYIAIDVFIFATGAATYVSLTYDEKKNPYLLCWSYMHQEEPEFTVPLKGCRIINNITEIGSCIHIITANEEYQFQCRSKEEFNEMSHFFNMLDFPILGFKNVYVLNKKIGKGSFSNVYIGTNILYGNRVVVKEVDKSKVKESNVYTEIEVLRKIMHKYIIKLISAYEQEGYVYLVLEYLKGGELFEYINNNGPYSEQLAKKAMKRVLIALEALHSNGVVHRDLKMENLMLENVNDPSSLKIIDFGLASFLNSPSMSMRCGSPGYVAPEILRYSSYGTKVDIFSLGVILYNILCGYPPFRGNNVKEIFKKNMRCNISFNTKHWLTKSENVKEIILWMCSKNPDDRCTAIQALGHPWFLPKLTDMHMASNMNELANKDMIMQKTTEYDMCKKCKHYPIENNEKGNNNNDIIQNNKNSINDYKKYHDTMLKIDEKYSENIIKAKPSIDSISLNKKKYDMHYITNSNEYETVVLHGGYSSPNYGPSSAAHNNLKKKIMN</sequence>
<dbReference type="GO" id="GO:0005524">
    <property type="term" value="F:ATP binding"/>
    <property type="evidence" value="ECO:0007669"/>
    <property type="project" value="UniProtKB-UniRule"/>
</dbReference>
<keyword evidence="9" id="KW-1133">Transmembrane helix</keyword>
<protein>
    <submittedName>
        <fullName evidence="11">Protein kinase 2, putative</fullName>
    </submittedName>
</protein>
<dbReference type="VEuPathDB" id="PlasmoDB:PVPCR_1405670"/>
<keyword evidence="3" id="KW-0808">Transferase</keyword>
<evidence type="ECO:0000259" key="10">
    <source>
        <dbReference type="PROSITE" id="PS50011"/>
    </source>
</evidence>
<evidence type="ECO:0000256" key="6">
    <source>
        <dbReference type="ARBA" id="ARBA00022777"/>
    </source>
</evidence>
<dbReference type="InterPro" id="IPR011009">
    <property type="entry name" value="Kinase-like_dom_sf"/>
</dbReference>